<evidence type="ECO:0000256" key="11">
    <source>
        <dbReference type="ARBA" id="ARBA00078020"/>
    </source>
</evidence>
<evidence type="ECO:0000256" key="4">
    <source>
        <dbReference type="ARBA" id="ARBA00024200"/>
    </source>
</evidence>
<dbReference type="RefSeq" id="WP_092493663.1">
    <property type="nucleotide sequence ID" value="NZ_FNKD01000003.1"/>
</dbReference>
<evidence type="ECO:0000256" key="3">
    <source>
        <dbReference type="ARBA" id="ARBA00023150"/>
    </source>
</evidence>
<dbReference type="Gene3D" id="3.10.20.30">
    <property type="match status" value="1"/>
</dbReference>
<evidence type="ECO:0000256" key="7">
    <source>
        <dbReference type="ARBA" id="ARBA00063099"/>
    </source>
</evidence>
<comment type="subunit">
    <text evidence="7">Heterotetramer of 2 MoaD subunits and 2 MoaE subunits. Forms a stable heterotetrameric complex of 2 MoaD and 2 MoeB during adenylation of MoaD by MoeB. During catalysis MoaD shuttles between the two heterotetrameric complexes.</text>
</comment>
<dbReference type="InterPro" id="IPR003749">
    <property type="entry name" value="ThiS/MoaD-like"/>
</dbReference>
<evidence type="ECO:0000256" key="10">
    <source>
        <dbReference type="ARBA" id="ARBA00077809"/>
    </source>
</evidence>
<evidence type="ECO:0000313" key="14">
    <source>
        <dbReference type="Proteomes" id="UP000199444"/>
    </source>
</evidence>
<dbReference type="InterPro" id="IPR010038">
    <property type="entry name" value="MoaD_arc-typ"/>
</dbReference>
<accession>A0A1H1EGU7</accession>
<evidence type="ECO:0000256" key="2">
    <source>
        <dbReference type="ARBA" id="ARBA00022741"/>
    </source>
</evidence>
<dbReference type="GO" id="GO:0006777">
    <property type="term" value="P:Mo-molybdopterin cofactor biosynthetic process"/>
    <property type="evidence" value="ECO:0007669"/>
    <property type="project" value="UniProtKB-KW"/>
</dbReference>
<comment type="pathway">
    <text evidence="1">Cofactor biosynthesis; molybdopterin biosynthesis.</text>
</comment>
<dbReference type="FunFam" id="3.10.20.30:FF:000010">
    <property type="entry name" value="Molybdopterin synthase sulfur carrier subunit"/>
    <property type="match status" value="1"/>
</dbReference>
<reference evidence="13 14" key="1">
    <citation type="submission" date="2016-10" db="EMBL/GenBank/DDBJ databases">
        <authorList>
            <person name="de Groot N.N."/>
        </authorList>
    </citation>
    <scope>NUCLEOTIDE SEQUENCE [LARGE SCALE GENOMIC DNA]</scope>
    <source>
        <strain evidence="13 14">CGMCC 1.10449</strain>
    </source>
</reference>
<keyword evidence="14" id="KW-1185">Reference proteome</keyword>
<dbReference type="SUPFAM" id="SSF54285">
    <property type="entry name" value="MoaD/ThiS"/>
    <property type="match status" value="1"/>
</dbReference>
<evidence type="ECO:0000256" key="8">
    <source>
        <dbReference type="ARBA" id="ARBA00075076"/>
    </source>
</evidence>
<dbReference type="Pfam" id="PF02597">
    <property type="entry name" value="ThiS"/>
    <property type="match status" value="1"/>
</dbReference>
<dbReference type="AlphaFoldDB" id="A0A1H1EGU7"/>
<name>A0A1H1EGU7_9BACI</name>
<dbReference type="STRING" id="553311.SAMN05216231_2886"/>
<dbReference type="UniPathway" id="UPA00344"/>
<dbReference type="PANTHER" id="PTHR33359">
    <property type="entry name" value="MOLYBDOPTERIN SYNTHASE SULFUR CARRIER SUBUNIT"/>
    <property type="match status" value="1"/>
</dbReference>
<evidence type="ECO:0000256" key="9">
    <source>
        <dbReference type="ARBA" id="ARBA00076711"/>
    </source>
</evidence>
<dbReference type="GO" id="GO:0000166">
    <property type="term" value="F:nucleotide binding"/>
    <property type="evidence" value="ECO:0007669"/>
    <property type="project" value="UniProtKB-KW"/>
</dbReference>
<evidence type="ECO:0000256" key="1">
    <source>
        <dbReference type="ARBA" id="ARBA00005046"/>
    </source>
</evidence>
<evidence type="ECO:0000256" key="5">
    <source>
        <dbReference type="ARBA" id="ARBA00024247"/>
    </source>
</evidence>
<dbReference type="InterPro" id="IPR016155">
    <property type="entry name" value="Mopterin_synth/thiamin_S_b"/>
</dbReference>
<dbReference type="EMBL" id="FNKD01000003">
    <property type="protein sequence ID" value="SDQ88031.1"/>
    <property type="molecule type" value="Genomic_DNA"/>
</dbReference>
<dbReference type="InterPro" id="IPR044672">
    <property type="entry name" value="MOCS2A"/>
</dbReference>
<dbReference type="NCBIfam" id="TIGR01687">
    <property type="entry name" value="moaD_arch"/>
    <property type="match status" value="1"/>
</dbReference>
<dbReference type="CDD" id="cd00754">
    <property type="entry name" value="Ubl_MoaD"/>
    <property type="match status" value="1"/>
</dbReference>
<comment type="similarity">
    <text evidence="4">Belongs to the MoaD family.</text>
</comment>
<keyword evidence="3" id="KW-0501">Molybdenum cofactor biosynthesis</keyword>
<sequence>MIDVLFFAELQEIVGNEKVSVEADGITVTELKNNLLSTYNLDNLSNAMVAVNQEYAQADATLKKGDVVAFIPPVSGG</sequence>
<dbReference type="PANTHER" id="PTHR33359:SF1">
    <property type="entry name" value="MOLYBDOPTERIN SYNTHASE SULFUR CARRIER SUBUNIT"/>
    <property type="match status" value="1"/>
</dbReference>
<dbReference type="InterPro" id="IPR012675">
    <property type="entry name" value="Beta-grasp_dom_sf"/>
</dbReference>
<organism evidence="13 14">
    <name type="scientific">Virgibacillus salinus</name>
    <dbReference type="NCBI Taxonomy" id="553311"/>
    <lineage>
        <taxon>Bacteria</taxon>
        <taxon>Bacillati</taxon>
        <taxon>Bacillota</taxon>
        <taxon>Bacilli</taxon>
        <taxon>Bacillales</taxon>
        <taxon>Bacillaceae</taxon>
        <taxon>Virgibacillus</taxon>
    </lineage>
</organism>
<proteinExistence type="inferred from homology"/>
<keyword evidence="2" id="KW-0547">Nucleotide-binding</keyword>
<evidence type="ECO:0000256" key="6">
    <source>
        <dbReference type="ARBA" id="ARBA00054425"/>
    </source>
</evidence>
<dbReference type="Proteomes" id="UP000199444">
    <property type="component" value="Unassembled WGS sequence"/>
</dbReference>
<evidence type="ECO:0000256" key="12">
    <source>
        <dbReference type="ARBA" id="ARBA00078992"/>
    </source>
</evidence>
<protein>
    <recommendedName>
        <fullName evidence="5">Molybdopterin synthase sulfur carrier subunit</fullName>
    </recommendedName>
    <alternativeName>
        <fullName evidence="11">MPT synthase subunit 1</fullName>
    </alternativeName>
    <alternativeName>
        <fullName evidence="8">Molybdenum cofactor biosynthesis protein D</fullName>
    </alternativeName>
    <alternativeName>
        <fullName evidence="10">Molybdopterin-converting factor small subunit</fullName>
    </alternativeName>
    <alternativeName>
        <fullName evidence="9">Molybdopterin-converting factor subunit 1</fullName>
    </alternativeName>
    <alternativeName>
        <fullName evidence="12">Sulfur carrier protein MoaD</fullName>
    </alternativeName>
</protein>
<evidence type="ECO:0000313" key="13">
    <source>
        <dbReference type="EMBL" id="SDQ88031.1"/>
    </source>
</evidence>
<comment type="function">
    <text evidence="6">Involved in sulfur transfer in the conversion of molybdopterin precursor Z to molybdopterin.</text>
</comment>
<dbReference type="GO" id="GO:1990133">
    <property type="term" value="C:molybdopterin adenylyltransferase complex"/>
    <property type="evidence" value="ECO:0007669"/>
    <property type="project" value="TreeGrafter"/>
</dbReference>
<dbReference type="NCBIfam" id="TIGR01682">
    <property type="entry name" value="moaD"/>
    <property type="match status" value="1"/>
</dbReference>
<gene>
    <name evidence="13" type="ORF">SAMN05216231_2886</name>
</gene>